<dbReference type="Proteomes" id="UP000248410">
    <property type="component" value="Chromosome"/>
</dbReference>
<accession>A0A2U9IQ88</accession>
<reference evidence="1 2" key="1">
    <citation type="submission" date="2018-05" db="EMBL/GenBank/DDBJ databases">
        <title>Complete Genome Sequences of Extremely Thermoacidophilic, Metal-Mobilizing Type-Strain Members of the Archaeal Family Sulfolobaceae: Acidianus brierleyi DSM-1651T, Acidianus sulfidivorans DSM-18786T, Metallosphaera hakonensis DSM-7519T, and Metallosphaera prunae DSM-10039T.</title>
        <authorList>
            <person name="Counts J.A."/>
            <person name="Kelly R.M."/>
        </authorList>
    </citation>
    <scope>NUCLEOTIDE SEQUENCE [LARGE SCALE GENOMIC DNA]</scope>
    <source>
        <strain evidence="1 2">JP7</strain>
    </source>
</reference>
<dbReference type="RefSeq" id="WP_110381024.1">
    <property type="nucleotide sequence ID" value="NZ_CP029288.2"/>
</dbReference>
<name>A0A2U9IQ88_9CREN</name>
<dbReference type="EMBL" id="CP029288">
    <property type="protein sequence ID" value="AWR98134.1"/>
    <property type="molecule type" value="Genomic_DNA"/>
</dbReference>
<protein>
    <submittedName>
        <fullName evidence="1">Uncharacterized protein</fullName>
    </submittedName>
</protein>
<dbReference type="KEGG" id="asul:DFR86_11700"/>
<evidence type="ECO:0000313" key="2">
    <source>
        <dbReference type="Proteomes" id="UP000248410"/>
    </source>
</evidence>
<dbReference type="GeneID" id="36838643"/>
<evidence type="ECO:0000313" key="1">
    <source>
        <dbReference type="EMBL" id="AWR98134.1"/>
    </source>
</evidence>
<sequence length="254" mass="28831">MLRRYEDIVPKLINEFKKDASSVGFDYATIIGSMRIEEMIEDPDLAKLMSLIFPTSRARINSLRVKIAKANELWVLGKVILSLHELGAKVTKSSLIISHTSNIPAVVMRCNGKYIHILYQPLLKPHTIKRDNNKRQHVIPDIALYVSDNVEYKIGYLENHANRVVLLVENKLSLTGESEYERIDTAIEQVREYGSLLNSPVIVTVYDKNEEAVKRLNSIQGVKCIDNLNPSNVEGVKKFKNLIKEIVKKKVGCC</sequence>
<organism evidence="1 2">
    <name type="scientific">Acidianus sulfidivorans JP7</name>
    <dbReference type="NCBI Taxonomy" id="619593"/>
    <lineage>
        <taxon>Archaea</taxon>
        <taxon>Thermoproteota</taxon>
        <taxon>Thermoprotei</taxon>
        <taxon>Sulfolobales</taxon>
        <taxon>Sulfolobaceae</taxon>
        <taxon>Acidianus</taxon>
    </lineage>
</organism>
<proteinExistence type="predicted"/>
<dbReference type="AlphaFoldDB" id="A0A2U9IQ88"/>
<gene>
    <name evidence="1" type="ORF">DFR86_11700</name>
</gene>
<keyword evidence="2" id="KW-1185">Reference proteome</keyword>